<reference evidence="2 3" key="1">
    <citation type="submission" date="2016-10" db="EMBL/GenBank/DDBJ databases">
        <authorList>
            <person name="Varghese N."/>
        </authorList>
    </citation>
    <scope>NUCLEOTIDE SEQUENCE [LARGE SCALE GENOMIC DNA]</scope>
</reference>
<evidence type="ECO:0000313" key="2">
    <source>
        <dbReference type="EMBL" id="SMY18617.1"/>
    </source>
</evidence>
<evidence type="ECO:0000256" key="1">
    <source>
        <dbReference type="SAM" id="Coils"/>
    </source>
</evidence>
<keyword evidence="1" id="KW-0175">Coiled coil</keyword>
<dbReference type="AlphaFoldDB" id="A0A1Y6L2L4"/>
<evidence type="ECO:0000313" key="3">
    <source>
        <dbReference type="Proteomes" id="UP000215453"/>
    </source>
</evidence>
<dbReference type="EMBL" id="LT882676">
    <property type="protein sequence ID" value="SMY18617.1"/>
    <property type="molecule type" value="Genomic_DNA"/>
</dbReference>
<protein>
    <submittedName>
        <fullName evidence="2">Uncharacterized protein</fullName>
    </submittedName>
</protein>
<proteinExistence type="predicted"/>
<organism evidence="2 3">
    <name type="scientific">Zymoseptoria tritici ST99CH_1A5</name>
    <dbReference type="NCBI Taxonomy" id="1276529"/>
    <lineage>
        <taxon>Eukaryota</taxon>
        <taxon>Fungi</taxon>
        <taxon>Dikarya</taxon>
        <taxon>Ascomycota</taxon>
        <taxon>Pezizomycotina</taxon>
        <taxon>Dothideomycetes</taxon>
        <taxon>Dothideomycetidae</taxon>
        <taxon>Mycosphaerellales</taxon>
        <taxon>Mycosphaerellaceae</taxon>
        <taxon>Zymoseptoria</taxon>
    </lineage>
</organism>
<sequence length="170" mass="19398">MCFRGDPVQTHKNRFPFEINNRFSPPPNKIWSIPLYNNIDQDHASNHIRTEATKTFEAIRSIINMSYINMSTDVPAAGDAVWTTVAALVDDSEQLKAVKKENDLLKAEIEQYKRERVRVEQIMGEYNRLVALYDELKGVKAANEQLYAVIAQLEAVMEQRNAALMQSVLA</sequence>
<name>A0A1Y6L2L4_ZYMTR</name>
<feature type="coiled-coil region" evidence="1">
    <location>
        <begin position="88"/>
        <end position="129"/>
    </location>
</feature>
<gene>
    <name evidence="2" type="ORF">ZT1A5_G52</name>
</gene>
<dbReference type="Proteomes" id="UP000215453">
    <property type="component" value="Chromosome 1"/>
</dbReference>
<accession>A0A1Y6L2L4</accession>